<feature type="compositionally biased region" description="Basic and acidic residues" evidence="1">
    <location>
        <begin position="279"/>
        <end position="292"/>
    </location>
</feature>
<sequence length="446" mass="50180">MVNTKNIKTVAILAIMILLTSAPVGRGDDDDDLIHKLTNRKGSVYRQKYTFGEFESLICMVLRGVNPDSLDYLEDSRFTSAQLSQPPNAGMESLQIRVARAYHASVFEKLKSLYIKLPPELDPNSEEDSDSRLPEMIEFLRLCTNRISALVGRGNEAEVLIFKLNTRKNHVYNNKYVLVKYAKLICRVLRGVNPDSLDEFLEGSGFTSAQLSQPPDVKTMNTLQIRVARAYHASVYEKLRSLYMYLKPSVRGDIPSEKEQYLALPTRGQVVKFSQLPEELRQRQDTNREWRSDIPPPTTIDVPGQDTNREWRGDTSPPEMIDFLGRDTNPEWRSDTPPPTATPFFGNADEQALRSLDLSLGGNTLEGYKQTTLHREGPSVELSSIPQYAFESSSYIHNDRSKGKRPMHADDPTCFHFSQNAHGGLDSGSEGSTYPRGGNSKASKLL</sequence>
<keyword evidence="2" id="KW-0732">Signal</keyword>
<name>A0A507CYY4_9FUNG</name>
<feature type="compositionally biased region" description="Basic and acidic residues" evidence="1">
    <location>
        <begin position="397"/>
        <end position="413"/>
    </location>
</feature>
<protein>
    <submittedName>
        <fullName evidence="3">Uncharacterized protein</fullName>
    </submittedName>
</protein>
<evidence type="ECO:0000313" key="4">
    <source>
        <dbReference type="Proteomes" id="UP000320475"/>
    </source>
</evidence>
<comment type="caution">
    <text evidence="3">The sequence shown here is derived from an EMBL/GenBank/DDBJ whole genome shotgun (WGS) entry which is preliminary data.</text>
</comment>
<feature type="signal peptide" evidence="2">
    <location>
        <begin position="1"/>
        <end position="27"/>
    </location>
</feature>
<gene>
    <name evidence="3" type="ORF">SeLEV6574_g04704</name>
</gene>
<evidence type="ECO:0000313" key="3">
    <source>
        <dbReference type="EMBL" id="TPX44120.1"/>
    </source>
</evidence>
<dbReference type="Proteomes" id="UP000320475">
    <property type="component" value="Unassembled WGS sequence"/>
</dbReference>
<feature type="chain" id="PRO_5021328583" evidence="2">
    <location>
        <begin position="28"/>
        <end position="446"/>
    </location>
</feature>
<feature type="region of interest" description="Disordered" evidence="1">
    <location>
        <begin position="279"/>
        <end position="318"/>
    </location>
</feature>
<dbReference type="EMBL" id="QEAM01000197">
    <property type="protein sequence ID" value="TPX44120.1"/>
    <property type="molecule type" value="Genomic_DNA"/>
</dbReference>
<organism evidence="3 4">
    <name type="scientific">Synchytrium endobioticum</name>
    <dbReference type="NCBI Taxonomy" id="286115"/>
    <lineage>
        <taxon>Eukaryota</taxon>
        <taxon>Fungi</taxon>
        <taxon>Fungi incertae sedis</taxon>
        <taxon>Chytridiomycota</taxon>
        <taxon>Chytridiomycota incertae sedis</taxon>
        <taxon>Chytridiomycetes</taxon>
        <taxon>Synchytriales</taxon>
        <taxon>Synchytriaceae</taxon>
        <taxon>Synchytrium</taxon>
    </lineage>
</organism>
<evidence type="ECO:0000256" key="1">
    <source>
        <dbReference type="SAM" id="MobiDB-lite"/>
    </source>
</evidence>
<accession>A0A507CYY4</accession>
<feature type="region of interest" description="Disordered" evidence="1">
    <location>
        <begin position="397"/>
        <end position="446"/>
    </location>
</feature>
<evidence type="ECO:0000256" key="2">
    <source>
        <dbReference type="SAM" id="SignalP"/>
    </source>
</evidence>
<proteinExistence type="predicted"/>
<dbReference type="AlphaFoldDB" id="A0A507CYY4"/>
<reference evidence="3 4" key="1">
    <citation type="journal article" date="2019" name="Sci. Rep.">
        <title>Comparative genomics of chytrid fungi reveal insights into the obligate biotrophic and pathogenic lifestyle of Synchytrium endobioticum.</title>
        <authorList>
            <person name="van de Vossenberg B.T.L.H."/>
            <person name="Warris S."/>
            <person name="Nguyen H.D.T."/>
            <person name="van Gent-Pelzer M.P.E."/>
            <person name="Joly D.L."/>
            <person name="van de Geest H.C."/>
            <person name="Bonants P.J.M."/>
            <person name="Smith D.S."/>
            <person name="Levesque C.A."/>
            <person name="van der Lee T.A.J."/>
        </authorList>
    </citation>
    <scope>NUCLEOTIDE SEQUENCE [LARGE SCALE GENOMIC DNA]</scope>
    <source>
        <strain evidence="3 4">LEV6574</strain>
    </source>
</reference>
<dbReference type="VEuPathDB" id="FungiDB:SeMB42_g02789"/>